<keyword evidence="2 4" id="KW-0378">Hydrolase</keyword>
<organism evidence="5 6">
    <name type="scientific">Aliidiomarina taiwanensis</name>
    <dbReference type="NCBI Taxonomy" id="946228"/>
    <lineage>
        <taxon>Bacteria</taxon>
        <taxon>Pseudomonadati</taxon>
        <taxon>Pseudomonadota</taxon>
        <taxon>Gammaproteobacteria</taxon>
        <taxon>Alteromonadales</taxon>
        <taxon>Idiomarinaceae</taxon>
        <taxon>Aliidiomarina</taxon>
    </lineage>
</organism>
<gene>
    <name evidence="5" type="ORF">CWE15_05410</name>
</gene>
<keyword evidence="6" id="KW-1185">Reference proteome</keyword>
<dbReference type="PANTHER" id="PTHR43213:SF5">
    <property type="entry name" value="BIFUNCTIONAL DTTP_UTP PYROPHOSPHATASE_METHYLTRANSFERASE PROTEIN-RELATED"/>
    <property type="match status" value="1"/>
</dbReference>
<comment type="catalytic activity">
    <reaction evidence="4">
        <text>UTP + H2O = UMP + diphosphate + H(+)</text>
        <dbReference type="Rhea" id="RHEA:29395"/>
        <dbReference type="ChEBI" id="CHEBI:15377"/>
        <dbReference type="ChEBI" id="CHEBI:15378"/>
        <dbReference type="ChEBI" id="CHEBI:33019"/>
        <dbReference type="ChEBI" id="CHEBI:46398"/>
        <dbReference type="ChEBI" id="CHEBI:57865"/>
        <dbReference type="EC" id="3.6.1.9"/>
    </reaction>
</comment>
<dbReference type="EMBL" id="PIPQ01000002">
    <property type="protein sequence ID" value="RUO42842.1"/>
    <property type="molecule type" value="Genomic_DNA"/>
</dbReference>
<comment type="catalytic activity">
    <reaction evidence="4">
        <text>dTTP + H2O = dTMP + diphosphate + H(+)</text>
        <dbReference type="Rhea" id="RHEA:28534"/>
        <dbReference type="ChEBI" id="CHEBI:15377"/>
        <dbReference type="ChEBI" id="CHEBI:15378"/>
        <dbReference type="ChEBI" id="CHEBI:33019"/>
        <dbReference type="ChEBI" id="CHEBI:37568"/>
        <dbReference type="ChEBI" id="CHEBI:63528"/>
        <dbReference type="EC" id="3.6.1.9"/>
    </reaction>
</comment>
<evidence type="ECO:0000256" key="1">
    <source>
        <dbReference type="ARBA" id="ARBA00001968"/>
    </source>
</evidence>
<comment type="subcellular location">
    <subcellularLocation>
        <location evidence="4">Cytoplasm</location>
    </subcellularLocation>
</comment>
<dbReference type="Proteomes" id="UP000286976">
    <property type="component" value="Unassembled WGS sequence"/>
</dbReference>
<comment type="function">
    <text evidence="4">Nucleoside triphosphate pyrophosphatase that hydrolyzes dTTP and UTP. May have a dual role in cell division arrest and in preventing the incorporation of modified nucleotides into cellular nucleic acids.</text>
</comment>
<dbReference type="InterPro" id="IPR029001">
    <property type="entry name" value="ITPase-like_fam"/>
</dbReference>
<dbReference type="AlphaFoldDB" id="A0A432X7M7"/>
<feature type="active site" description="Proton acceptor" evidence="4">
    <location>
        <position position="73"/>
    </location>
</feature>
<dbReference type="NCBIfam" id="TIGR00172">
    <property type="entry name" value="maf"/>
    <property type="match status" value="1"/>
</dbReference>
<feature type="site" description="Important for substrate specificity" evidence="4">
    <location>
        <position position="74"/>
    </location>
</feature>
<keyword evidence="4" id="KW-0963">Cytoplasm</keyword>
<feature type="site" description="Important for substrate specificity" evidence="4">
    <location>
        <position position="156"/>
    </location>
</feature>
<keyword evidence="3 4" id="KW-0546">Nucleotide metabolism</keyword>
<proteinExistence type="inferred from homology"/>
<sequence length="194" mass="21031">MSRLILASASPRRKELLASLYADFEACPVGIEERALPAEKPGDYVQRLAYEKATAGVERFAADNGQVWVLGSDTIVVSGEAILEKPQHKADFERMMGRLSGATHQVMTAVCLRNTERVLNACVVTEVNFRPLSQSDITAYWQTGEPADKAGGYGIQGLAARFVRSISGSYTSVVGLPLCETEALLNQAGFRTSM</sequence>
<protein>
    <recommendedName>
        <fullName evidence="4">dTTP/UTP pyrophosphatase</fullName>
        <shortName evidence="4">dTTPase/UTPase</shortName>
        <ecNumber evidence="4">3.6.1.9</ecNumber>
    </recommendedName>
    <alternativeName>
        <fullName evidence="4">Nucleoside triphosphate pyrophosphatase</fullName>
    </alternativeName>
    <alternativeName>
        <fullName evidence="4">Nucleotide pyrophosphatase</fullName>
        <shortName evidence="4">Nucleotide PPase</shortName>
    </alternativeName>
</protein>
<comment type="caution">
    <text evidence="4">Lacks conserved residue(s) required for the propagation of feature annotation.</text>
</comment>
<dbReference type="Gene3D" id="3.90.950.10">
    <property type="match status" value="1"/>
</dbReference>
<dbReference type="HAMAP" id="MF_00528">
    <property type="entry name" value="Maf"/>
    <property type="match status" value="1"/>
</dbReference>
<dbReference type="SUPFAM" id="SSF52972">
    <property type="entry name" value="ITPase-like"/>
    <property type="match status" value="1"/>
</dbReference>
<dbReference type="OrthoDB" id="9807767at2"/>
<feature type="site" description="Important for substrate specificity" evidence="4">
    <location>
        <position position="12"/>
    </location>
</feature>
<dbReference type="CDD" id="cd00555">
    <property type="entry name" value="Maf"/>
    <property type="match status" value="1"/>
</dbReference>
<evidence type="ECO:0000256" key="4">
    <source>
        <dbReference type="HAMAP-Rule" id="MF_00528"/>
    </source>
</evidence>
<comment type="similarity">
    <text evidence="4">Belongs to the Maf family. YhdE subfamily.</text>
</comment>
<comment type="caution">
    <text evidence="5">The sequence shown here is derived from an EMBL/GenBank/DDBJ whole genome shotgun (WGS) entry which is preliminary data.</text>
</comment>
<accession>A0A432X7M7</accession>
<name>A0A432X7M7_9GAMM</name>
<evidence type="ECO:0000313" key="6">
    <source>
        <dbReference type="Proteomes" id="UP000286976"/>
    </source>
</evidence>
<dbReference type="InterPro" id="IPR003697">
    <property type="entry name" value="Maf-like"/>
</dbReference>
<evidence type="ECO:0000313" key="5">
    <source>
        <dbReference type="EMBL" id="RUO42842.1"/>
    </source>
</evidence>
<reference evidence="5 6" key="1">
    <citation type="journal article" date="2011" name="Front. Microbiol.">
        <title>Genomic signatures of strain selection and enhancement in Bacillus atrophaeus var. globigii, a historical biowarfare simulant.</title>
        <authorList>
            <person name="Gibbons H.S."/>
            <person name="Broomall S.M."/>
            <person name="McNew L.A."/>
            <person name="Daligault H."/>
            <person name="Chapman C."/>
            <person name="Bruce D."/>
            <person name="Karavis M."/>
            <person name="Krepps M."/>
            <person name="McGregor P.A."/>
            <person name="Hong C."/>
            <person name="Park K.H."/>
            <person name="Akmal A."/>
            <person name="Feldman A."/>
            <person name="Lin J.S."/>
            <person name="Chang W.E."/>
            <person name="Higgs B.W."/>
            <person name="Demirev P."/>
            <person name="Lindquist J."/>
            <person name="Liem A."/>
            <person name="Fochler E."/>
            <person name="Read T.D."/>
            <person name="Tapia R."/>
            <person name="Johnson S."/>
            <person name="Bishop-Lilly K.A."/>
            <person name="Detter C."/>
            <person name="Han C."/>
            <person name="Sozhamannan S."/>
            <person name="Rosenzweig C.N."/>
            <person name="Skowronski E.W."/>
        </authorList>
    </citation>
    <scope>NUCLEOTIDE SEQUENCE [LARGE SCALE GENOMIC DNA]</scope>
    <source>
        <strain evidence="5 6">AIT1</strain>
    </source>
</reference>
<dbReference type="PIRSF" id="PIRSF006305">
    <property type="entry name" value="Maf"/>
    <property type="match status" value="1"/>
</dbReference>
<comment type="cofactor">
    <cofactor evidence="1 4">
        <name>a divalent metal cation</name>
        <dbReference type="ChEBI" id="CHEBI:60240"/>
    </cofactor>
</comment>
<dbReference type="RefSeq" id="WP_126757058.1">
    <property type="nucleotide sequence ID" value="NZ_PIPQ01000002.1"/>
</dbReference>
<dbReference type="GO" id="GO:0036221">
    <property type="term" value="F:UTP diphosphatase activity"/>
    <property type="evidence" value="ECO:0007669"/>
    <property type="project" value="RHEA"/>
</dbReference>
<dbReference type="GO" id="GO:0009117">
    <property type="term" value="P:nucleotide metabolic process"/>
    <property type="evidence" value="ECO:0007669"/>
    <property type="project" value="UniProtKB-KW"/>
</dbReference>
<evidence type="ECO:0000256" key="2">
    <source>
        <dbReference type="ARBA" id="ARBA00022801"/>
    </source>
</evidence>
<dbReference type="GO" id="GO:0036218">
    <property type="term" value="F:dTTP diphosphatase activity"/>
    <property type="evidence" value="ECO:0007669"/>
    <property type="project" value="RHEA"/>
</dbReference>
<dbReference type="Pfam" id="PF02545">
    <property type="entry name" value="Maf"/>
    <property type="match status" value="1"/>
</dbReference>
<dbReference type="GO" id="GO:0005737">
    <property type="term" value="C:cytoplasm"/>
    <property type="evidence" value="ECO:0007669"/>
    <property type="project" value="UniProtKB-SubCell"/>
</dbReference>
<dbReference type="EC" id="3.6.1.9" evidence="4"/>
<dbReference type="PANTHER" id="PTHR43213">
    <property type="entry name" value="BIFUNCTIONAL DTTP/UTP PYROPHOSPHATASE/METHYLTRANSFERASE PROTEIN-RELATED"/>
    <property type="match status" value="1"/>
</dbReference>
<evidence type="ECO:0000256" key="3">
    <source>
        <dbReference type="ARBA" id="ARBA00023080"/>
    </source>
</evidence>